<comment type="caution">
    <text evidence="1">The sequence shown here is derived from an EMBL/GenBank/DDBJ whole genome shotgun (WGS) entry which is preliminary data.</text>
</comment>
<keyword evidence="2" id="KW-1185">Reference proteome</keyword>
<evidence type="ECO:0000313" key="1">
    <source>
        <dbReference type="EMBL" id="PZM12299.1"/>
    </source>
</evidence>
<sequence>MTPAIAGCIARVPAKMKIVPKIAIVTLLALLPGAAFAISLTDPIPPGHIVYPYKDLPGVTAPHPAVDDNFKCHTAIGRLRELDGIRYRNLPQLVYVCEQNGVISESTRPPNRSYWQYNDPQR</sequence>
<dbReference type="AlphaFoldDB" id="A0A2W4CH48"/>
<evidence type="ECO:0000313" key="2">
    <source>
        <dbReference type="Proteomes" id="UP000248925"/>
    </source>
</evidence>
<dbReference type="RefSeq" id="WP_111161913.1">
    <property type="nucleotide sequence ID" value="NZ_PCDP01000038.1"/>
</dbReference>
<dbReference type="Proteomes" id="UP000248925">
    <property type="component" value="Unassembled WGS sequence"/>
</dbReference>
<organism evidence="1 2">
    <name type="scientific">Rhizobium tubonense</name>
    <dbReference type="NCBI Taxonomy" id="484088"/>
    <lineage>
        <taxon>Bacteria</taxon>
        <taxon>Pseudomonadati</taxon>
        <taxon>Pseudomonadota</taxon>
        <taxon>Alphaproteobacteria</taxon>
        <taxon>Hyphomicrobiales</taxon>
        <taxon>Rhizobiaceae</taxon>
        <taxon>Rhizobium/Agrobacterium group</taxon>
        <taxon>Rhizobium</taxon>
    </lineage>
</organism>
<proteinExistence type="predicted"/>
<accession>A0A2W4CH48</accession>
<name>A0A2W4CH48_9HYPH</name>
<protein>
    <submittedName>
        <fullName evidence="1">Uncharacterized protein</fullName>
    </submittedName>
</protein>
<gene>
    <name evidence="1" type="ORF">CPY51_19645</name>
</gene>
<reference evidence="1 2" key="1">
    <citation type="journal article" date="2018" name="Sci. Rep.">
        <title>Rhizobium tumorigenes sp. nov., a novel plant tumorigenic bacterium isolated from cane gall tumors on thornless blackberry.</title>
        <authorList>
            <person name="Kuzmanovi N."/>
            <person name="Smalla K."/>
            <person name="Gronow S."/>
            <person name="PuBawska J."/>
        </authorList>
    </citation>
    <scope>NUCLEOTIDE SEQUENCE [LARGE SCALE GENOMIC DNA]</scope>
    <source>
        <strain evidence="1 2">CCBAU 85046</strain>
    </source>
</reference>
<dbReference type="EMBL" id="PCDP01000038">
    <property type="protein sequence ID" value="PZM12299.1"/>
    <property type="molecule type" value="Genomic_DNA"/>
</dbReference>
<dbReference type="OrthoDB" id="8303807at2"/>